<dbReference type="GO" id="GO:0016020">
    <property type="term" value="C:membrane"/>
    <property type="evidence" value="ECO:0007669"/>
    <property type="project" value="InterPro"/>
</dbReference>
<keyword evidence="1" id="KW-0812">Transmembrane</keyword>
<accession>A0A7W6LFX2</accession>
<feature type="transmembrane region" description="Helical" evidence="1">
    <location>
        <begin position="254"/>
        <end position="276"/>
    </location>
</feature>
<evidence type="ECO:0000256" key="1">
    <source>
        <dbReference type="SAM" id="Phobius"/>
    </source>
</evidence>
<sequence>MMELWIPITIAAAFLQNLRSALQRHLRSSLGTRGASFVRFGYGFPVAVLYVAALHFVGGYFLPQMNWPFVGWAILGGLAQIYATIMLVYLFSLRNFAVGTAYSKTEPVQAALFGLVLLGERLQPGTVLAIIIGVIGVMLISVARTPLNARSLLAALFSRTALIGIASGGVFGISAVAYRSASLSLDGPNAVVQAAFTLAFVTGFQTLYMLVWMVFTDRAEIGKVIRSWRSSALVGLAGVLGSAGWFTAMTLQQVAYVRALGQIELVFTFAASVFLFKERINRLEVLGCLLILTGILGLIFV</sequence>
<keyword evidence="1" id="KW-0472">Membrane</keyword>
<evidence type="ECO:0000313" key="4">
    <source>
        <dbReference type="Proteomes" id="UP000519897"/>
    </source>
</evidence>
<evidence type="ECO:0000259" key="2">
    <source>
        <dbReference type="Pfam" id="PF00892"/>
    </source>
</evidence>
<dbReference type="SUPFAM" id="SSF103481">
    <property type="entry name" value="Multidrug resistance efflux transporter EmrE"/>
    <property type="match status" value="2"/>
</dbReference>
<comment type="caution">
    <text evidence="3">The sequence shown here is derived from an EMBL/GenBank/DDBJ whole genome shotgun (WGS) entry which is preliminary data.</text>
</comment>
<dbReference type="PANTHER" id="PTHR22911:SF137">
    <property type="entry name" value="SOLUTE CARRIER FAMILY 35 MEMBER G2-RELATED"/>
    <property type="match status" value="1"/>
</dbReference>
<dbReference type="EMBL" id="JACIEC010000001">
    <property type="protein sequence ID" value="MBB4143432.1"/>
    <property type="molecule type" value="Genomic_DNA"/>
</dbReference>
<organism evidence="3 4">
    <name type="scientific">Rhizobium rhizoryzae</name>
    <dbReference type="NCBI Taxonomy" id="451876"/>
    <lineage>
        <taxon>Bacteria</taxon>
        <taxon>Pseudomonadati</taxon>
        <taxon>Pseudomonadota</taxon>
        <taxon>Alphaproteobacteria</taxon>
        <taxon>Hyphomicrobiales</taxon>
        <taxon>Rhizobiaceae</taxon>
        <taxon>Rhizobium/Agrobacterium group</taxon>
        <taxon>Rhizobium</taxon>
    </lineage>
</organism>
<feature type="domain" description="EamA" evidence="2">
    <location>
        <begin position="162"/>
        <end position="299"/>
    </location>
</feature>
<feature type="transmembrane region" description="Helical" evidence="1">
    <location>
        <begin position="69"/>
        <end position="91"/>
    </location>
</feature>
<keyword evidence="4" id="KW-1185">Reference proteome</keyword>
<dbReference type="AlphaFoldDB" id="A0A7W6LFX2"/>
<name>A0A7W6LFX2_9HYPH</name>
<feature type="transmembrane region" description="Helical" evidence="1">
    <location>
        <begin position="122"/>
        <end position="140"/>
    </location>
</feature>
<dbReference type="Proteomes" id="UP000519897">
    <property type="component" value="Unassembled WGS sequence"/>
</dbReference>
<feature type="transmembrane region" description="Helical" evidence="1">
    <location>
        <begin position="44"/>
        <end position="62"/>
    </location>
</feature>
<protein>
    <submittedName>
        <fullName evidence="3">Drug/metabolite transporter (DMT)-like permease</fullName>
    </submittedName>
</protein>
<dbReference type="Gene3D" id="1.10.3730.20">
    <property type="match status" value="2"/>
</dbReference>
<reference evidence="3 4" key="1">
    <citation type="submission" date="2020-08" db="EMBL/GenBank/DDBJ databases">
        <title>Genomic Encyclopedia of Type Strains, Phase IV (KMG-IV): sequencing the most valuable type-strain genomes for metagenomic binning, comparative biology and taxonomic classification.</title>
        <authorList>
            <person name="Goeker M."/>
        </authorList>
    </citation>
    <scope>NUCLEOTIDE SEQUENCE [LARGE SCALE GENOMIC DNA]</scope>
    <source>
        <strain evidence="3 4">DSM 29514</strain>
    </source>
</reference>
<feature type="transmembrane region" description="Helical" evidence="1">
    <location>
        <begin position="227"/>
        <end position="248"/>
    </location>
</feature>
<dbReference type="Pfam" id="PF00892">
    <property type="entry name" value="EamA"/>
    <property type="match status" value="2"/>
</dbReference>
<feature type="transmembrane region" description="Helical" evidence="1">
    <location>
        <begin position="152"/>
        <end position="178"/>
    </location>
</feature>
<dbReference type="InterPro" id="IPR037185">
    <property type="entry name" value="EmrE-like"/>
</dbReference>
<dbReference type="InterPro" id="IPR000620">
    <property type="entry name" value="EamA_dom"/>
</dbReference>
<keyword evidence="1" id="KW-1133">Transmembrane helix</keyword>
<gene>
    <name evidence="3" type="ORF">GGQ72_001931</name>
</gene>
<evidence type="ECO:0000313" key="3">
    <source>
        <dbReference type="EMBL" id="MBB4143432.1"/>
    </source>
</evidence>
<feature type="transmembrane region" description="Helical" evidence="1">
    <location>
        <begin position="283"/>
        <end position="300"/>
    </location>
</feature>
<proteinExistence type="predicted"/>
<feature type="transmembrane region" description="Helical" evidence="1">
    <location>
        <begin position="190"/>
        <end position="215"/>
    </location>
</feature>
<feature type="domain" description="EamA" evidence="2">
    <location>
        <begin position="5"/>
        <end position="141"/>
    </location>
</feature>
<dbReference type="PANTHER" id="PTHR22911">
    <property type="entry name" value="ACYL-MALONYL CONDENSING ENZYME-RELATED"/>
    <property type="match status" value="1"/>
</dbReference>